<organism evidence="7">
    <name type="scientific">uncultured bacterium</name>
    <name type="common">gcode 4</name>
    <dbReference type="NCBI Taxonomy" id="1234023"/>
    <lineage>
        <taxon>Bacteria</taxon>
        <taxon>environmental samples</taxon>
    </lineage>
</organism>
<evidence type="ECO:0000256" key="4">
    <source>
        <dbReference type="ARBA" id="ARBA00023136"/>
    </source>
</evidence>
<comment type="caution">
    <text evidence="7">The sequence shown here is derived from an EMBL/GenBank/DDBJ whole genome shotgun (WGS) entry which is preliminary data.</text>
</comment>
<gene>
    <name evidence="7" type="ORF">ACD_2C00040G0002</name>
</gene>
<accession>K2FG54</accession>
<evidence type="ECO:0000256" key="6">
    <source>
        <dbReference type="ARBA" id="ARBA00023316"/>
    </source>
</evidence>
<keyword evidence="2" id="KW-0812">Transmembrane</keyword>
<evidence type="ECO:0000256" key="3">
    <source>
        <dbReference type="ARBA" id="ARBA00022989"/>
    </source>
</evidence>
<keyword evidence="6" id="KW-0961">Cell wall biogenesis/degradation</keyword>
<dbReference type="AlphaFoldDB" id="K2FG54"/>
<proteinExistence type="predicted"/>
<evidence type="ECO:0000256" key="1">
    <source>
        <dbReference type="ARBA" id="ARBA00022475"/>
    </source>
</evidence>
<dbReference type="GO" id="GO:0016829">
    <property type="term" value="F:lyase activity"/>
    <property type="evidence" value="ECO:0007669"/>
    <property type="project" value="UniProtKB-KW"/>
</dbReference>
<keyword evidence="5" id="KW-0456">Lyase</keyword>
<protein>
    <recommendedName>
        <fullName evidence="8">Peptidoglycan polymerization terminase</fullName>
    </recommendedName>
</protein>
<evidence type="ECO:0008006" key="8">
    <source>
        <dbReference type="Google" id="ProtNLM"/>
    </source>
</evidence>
<dbReference type="Pfam" id="PF02618">
    <property type="entry name" value="YceG"/>
    <property type="match status" value="1"/>
</dbReference>
<keyword evidence="4" id="KW-0472">Membrane</keyword>
<evidence type="ECO:0000256" key="5">
    <source>
        <dbReference type="ARBA" id="ARBA00023239"/>
    </source>
</evidence>
<dbReference type="InterPro" id="IPR003770">
    <property type="entry name" value="MLTG-like"/>
</dbReference>
<reference evidence="7" key="1">
    <citation type="journal article" date="2012" name="Science">
        <title>Fermentation, hydrogen, and sulfur metabolism in multiple uncultivated bacterial phyla.</title>
        <authorList>
            <person name="Wrighton K.C."/>
            <person name="Thomas B.C."/>
            <person name="Sharon I."/>
            <person name="Miller C.S."/>
            <person name="Castelle C.J."/>
            <person name="VerBerkmoes N.C."/>
            <person name="Wilkins M.J."/>
            <person name="Hettich R.L."/>
            <person name="Lipton M.S."/>
            <person name="Williams K.H."/>
            <person name="Long P.E."/>
            <person name="Banfield J.F."/>
        </authorList>
    </citation>
    <scope>NUCLEOTIDE SEQUENCE [LARGE SCALE GENOMIC DNA]</scope>
</reference>
<name>K2FG54_9BACT</name>
<keyword evidence="1" id="KW-1003">Cell membrane</keyword>
<sequence>MKKLLLIILLIGALGYYSIINVWDTTVTKGKYTIEKNDTLTQLPQRLNIEVNPTLYKIWLKIRAPDIKLLAWTYEIKDDSTLSDVLSVGLKKPVALDREIMILPWWNIFDIDEMLAEKWIIKTWELISYSNEFPNSMRTRYPFLKNAVSLEWFIYPETYRIALDAKLEDVVWIALDTFESRVYKDFLNARLVWVDFYDTMIMASIVEREERNPKNKPIVAWILSKRLEQGIALWADATVCYAYEKTFKECTPEFISEKIYIKSKYNTRNKIWLPPTPISNLSEDTFKAAFTPEWSPYYYYLHDNSWWIHYWVTLQDHTRNVNLYLR</sequence>
<keyword evidence="3" id="KW-1133">Transmembrane helix</keyword>
<evidence type="ECO:0000256" key="2">
    <source>
        <dbReference type="ARBA" id="ARBA00022692"/>
    </source>
</evidence>
<dbReference type="GO" id="GO:0071555">
    <property type="term" value="P:cell wall organization"/>
    <property type="evidence" value="ECO:0007669"/>
    <property type="project" value="UniProtKB-KW"/>
</dbReference>
<dbReference type="EMBL" id="AMFJ01000040">
    <property type="protein sequence ID" value="EKE30116.1"/>
    <property type="molecule type" value="Genomic_DNA"/>
</dbReference>
<dbReference type="PANTHER" id="PTHR30518:SF2">
    <property type="entry name" value="ENDOLYTIC MUREIN TRANSGLYCOSYLASE"/>
    <property type="match status" value="1"/>
</dbReference>
<evidence type="ECO:0000313" key="7">
    <source>
        <dbReference type="EMBL" id="EKE30116.1"/>
    </source>
</evidence>
<dbReference type="NCBIfam" id="TIGR00247">
    <property type="entry name" value="endolytic transglycosylase MltG"/>
    <property type="match status" value="1"/>
</dbReference>
<dbReference type="PANTHER" id="PTHR30518">
    <property type="entry name" value="ENDOLYTIC MUREIN TRANSGLYCOSYLASE"/>
    <property type="match status" value="1"/>
</dbReference>